<feature type="non-terminal residue" evidence="2">
    <location>
        <position position="1"/>
    </location>
</feature>
<feature type="region of interest" description="Disordered" evidence="1">
    <location>
        <begin position="1"/>
        <end position="31"/>
    </location>
</feature>
<accession>A0A1B6DC78</accession>
<sequence>TPVLGNVPQKIKMDNKKEEHSRHSEKPNLTKDLIADAKSAGAEEKENNLIDQAAIIIEPKKKKDNDHGEEINKGNTPVLGNVPQKIKMDNKKEEHSRHSEKPNLTKDLIADAKSAGAEEKENNLIDQAAIIIEPKKKKDNDHGEEINKG</sequence>
<dbReference type="EMBL" id="GEDC01014020">
    <property type="protein sequence ID" value="JAS23278.1"/>
    <property type="molecule type" value="Transcribed_RNA"/>
</dbReference>
<feature type="region of interest" description="Disordered" evidence="1">
    <location>
        <begin position="60"/>
        <end position="106"/>
    </location>
</feature>
<evidence type="ECO:0000313" key="2">
    <source>
        <dbReference type="EMBL" id="JAS23278.1"/>
    </source>
</evidence>
<evidence type="ECO:0000256" key="1">
    <source>
        <dbReference type="SAM" id="MobiDB-lite"/>
    </source>
</evidence>
<feature type="compositionally biased region" description="Basic and acidic residues" evidence="1">
    <location>
        <begin position="11"/>
        <end position="31"/>
    </location>
</feature>
<protein>
    <submittedName>
        <fullName evidence="2">Uncharacterized protein</fullName>
    </submittedName>
</protein>
<feature type="compositionally biased region" description="Basic and acidic residues" evidence="1">
    <location>
        <begin position="60"/>
        <end position="72"/>
    </location>
</feature>
<proteinExistence type="predicted"/>
<organism evidence="2">
    <name type="scientific">Clastoptera arizonana</name>
    <name type="common">Arizona spittle bug</name>
    <dbReference type="NCBI Taxonomy" id="38151"/>
    <lineage>
        <taxon>Eukaryota</taxon>
        <taxon>Metazoa</taxon>
        <taxon>Ecdysozoa</taxon>
        <taxon>Arthropoda</taxon>
        <taxon>Hexapoda</taxon>
        <taxon>Insecta</taxon>
        <taxon>Pterygota</taxon>
        <taxon>Neoptera</taxon>
        <taxon>Paraneoptera</taxon>
        <taxon>Hemiptera</taxon>
        <taxon>Auchenorrhyncha</taxon>
        <taxon>Cercopoidea</taxon>
        <taxon>Clastopteridae</taxon>
        <taxon>Clastoptera</taxon>
    </lineage>
</organism>
<feature type="compositionally biased region" description="Basic and acidic residues" evidence="1">
    <location>
        <begin position="86"/>
        <end position="106"/>
    </location>
</feature>
<reference evidence="2" key="1">
    <citation type="submission" date="2015-12" db="EMBL/GenBank/DDBJ databases">
        <title>De novo transcriptome assembly of four potential Pierce s Disease insect vectors from Arizona vineyards.</title>
        <authorList>
            <person name="Tassone E.E."/>
        </authorList>
    </citation>
    <scope>NUCLEOTIDE SEQUENCE</scope>
</reference>
<name>A0A1B6DC78_9HEMI</name>
<gene>
    <name evidence="2" type="ORF">g.45890</name>
</gene>
<feature type="non-terminal residue" evidence="2">
    <location>
        <position position="149"/>
    </location>
</feature>
<dbReference type="AlphaFoldDB" id="A0A1B6DC78"/>